<dbReference type="PANTHER" id="PTHR12215:SF10">
    <property type="entry name" value="L-AMINOADIPATE-SEMIALDEHYDE DEHYDROGENASE-PHOSPHOPANTETHEINYL TRANSFERASE"/>
    <property type="match status" value="1"/>
</dbReference>
<dbReference type="InterPro" id="IPR037143">
    <property type="entry name" value="4-PPantetheinyl_Trfase_dom_sf"/>
</dbReference>
<feature type="region of interest" description="Disordered" evidence="3">
    <location>
        <begin position="277"/>
        <end position="299"/>
    </location>
</feature>
<feature type="domain" description="4'-phosphopantetheinyl transferase" evidence="4">
    <location>
        <begin position="147"/>
        <end position="212"/>
    </location>
</feature>
<evidence type="ECO:0000313" key="6">
    <source>
        <dbReference type="Proteomes" id="UP000578686"/>
    </source>
</evidence>
<dbReference type="Proteomes" id="UP000578686">
    <property type="component" value="Unassembled WGS sequence"/>
</dbReference>
<feature type="region of interest" description="Disordered" evidence="3">
    <location>
        <begin position="1"/>
        <end position="34"/>
    </location>
</feature>
<dbReference type="GO" id="GO:0019878">
    <property type="term" value="P:lysine biosynthetic process via aminoadipic acid"/>
    <property type="evidence" value="ECO:0007669"/>
    <property type="project" value="TreeGrafter"/>
</dbReference>
<dbReference type="EMBL" id="JAAVJD010000379">
    <property type="protein sequence ID" value="NJQ08684.1"/>
    <property type="molecule type" value="Genomic_DNA"/>
</dbReference>
<name>A0A7X6I1T8_9ACTN</name>
<evidence type="ECO:0000313" key="5">
    <source>
        <dbReference type="EMBL" id="NJQ08684.1"/>
    </source>
</evidence>
<dbReference type="Gene3D" id="3.90.470.20">
    <property type="entry name" value="4'-phosphopantetheinyl transferase domain"/>
    <property type="match status" value="1"/>
</dbReference>
<evidence type="ECO:0000256" key="1">
    <source>
        <dbReference type="ARBA" id="ARBA00010990"/>
    </source>
</evidence>
<comment type="caution">
    <text evidence="5">The sequence shown here is derived from an EMBL/GenBank/DDBJ whole genome shotgun (WGS) entry which is preliminary data.</text>
</comment>
<keyword evidence="2 5" id="KW-0808">Transferase</keyword>
<dbReference type="AlphaFoldDB" id="A0A7X6I1T8"/>
<keyword evidence="6" id="KW-1185">Reference proteome</keyword>
<comment type="similarity">
    <text evidence="1">Belongs to the P-Pant transferase superfamily. Gsp/Sfp/HetI/AcpT family.</text>
</comment>
<accession>A0A7X6I1T8</accession>
<evidence type="ECO:0000256" key="3">
    <source>
        <dbReference type="SAM" id="MobiDB-lite"/>
    </source>
</evidence>
<protein>
    <submittedName>
        <fullName evidence="5">4'-phosphopantetheinyl transferase superfamily protein</fullName>
    </submittedName>
</protein>
<dbReference type="GO" id="GO:0005829">
    <property type="term" value="C:cytosol"/>
    <property type="evidence" value="ECO:0007669"/>
    <property type="project" value="TreeGrafter"/>
</dbReference>
<dbReference type="Pfam" id="PF01648">
    <property type="entry name" value="ACPS"/>
    <property type="match status" value="1"/>
</dbReference>
<dbReference type="InterPro" id="IPR050559">
    <property type="entry name" value="P-Pant_transferase_sf"/>
</dbReference>
<dbReference type="RefSeq" id="WP_167974755.1">
    <property type="nucleotide sequence ID" value="NZ_JAAVJD010000379.1"/>
</dbReference>
<dbReference type="PANTHER" id="PTHR12215">
    <property type="entry name" value="PHOSPHOPANTETHEINE TRANSFERASE"/>
    <property type="match status" value="1"/>
</dbReference>
<gene>
    <name evidence="5" type="ORF">HCN56_24705</name>
</gene>
<dbReference type="SUPFAM" id="SSF56214">
    <property type="entry name" value="4'-phosphopantetheinyl transferase"/>
    <property type="match status" value="2"/>
</dbReference>
<evidence type="ECO:0000256" key="2">
    <source>
        <dbReference type="ARBA" id="ARBA00022679"/>
    </source>
</evidence>
<dbReference type="GO" id="GO:0000287">
    <property type="term" value="F:magnesium ion binding"/>
    <property type="evidence" value="ECO:0007669"/>
    <property type="project" value="InterPro"/>
</dbReference>
<dbReference type="InterPro" id="IPR008278">
    <property type="entry name" value="4-PPantetheinyl_Trfase_dom"/>
</dbReference>
<organism evidence="5 6">
    <name type="scientific">Streptomyces lonarensis</name>
    <dbReference type="NCBI Taxonomy" id="700599"/>
    <lineage>
        <taxon>Bacteria</taxon>
        <taxon>Bacillati</taxon>
        <taxon>Actinomycetota</taxon>
        <taxon>Actinomycetes</taxon>
        <taxon>Kitasatosporales</taxon>
        <taxon>Streptomycetaceae</taxon>
        <taxon>Streptomyces</taxon>
    </lineage>
</organism>
<proteinExistence type="inferred from homology"/>
<sequence>MPSPRDTAARPLPPGTATGAYRRPPARPGPPPGVDLWLIPLDAAPGARVTAPAGRPGDAGRPVGGLGRAERSRALSLRDPATARRYVAAHTALRTLLGRYVGRPGSTLRWATGRHGKPVFEGELHAWHWSLSRSASHALLAVSRTAPVGVDIERITVPPRAVTPLASRFLPPAEAALVAAQPGTQARRAAYHGLLSRKESCVKAVGGRFSEGLRLPVATPGPVAPHPDALGGSGGGGDVARWLVDLPAPAGYVASLATVGRSPLPLRLFAWSAPGERPTVADLGTAPERPRAEPAGVAA</sequence>
<feature type="region of interest" description="Disordered" evidence="3">
    <location>
        <begin position="48"/>
        <end position="72"/>
    </location>
</feature>
<dbReference type="GO" id="GO:0008897">
    <property type="term" value="F:holo-[acyl-carrier-protein] synthase activity"/>
    <property type="evidence" value="ECO:0007669"/>
    <property type="project" value="InterPro"/>
</dbReference>
<reference evidence="5 6" key="1">
    <citation type="submission" date="2020-03" db="EMBL/GenBank/DDBJ databases">
        <title>Draft genome of Streptomyces sp. ventii, isolated from the Axial Seamount in the Pacific Ocean, and resequencing of the two type strains Streptomyces lonarensis strain NCL 716 and Streptomyces bohaiensis strain 11A07.</title>
        <authorList>
            <person name="Loughran R.M."/>
            <person name="Pfannmuller K.M."/>
            <person name="Wasson B.J."/>
            <person name="Deadmond M.C."/>
            <person name="Paddock B.E."/>
            <person name="Koyack M.J."/>
            <person name="Gallegos D.A."/>
            <person name="Mitchell E.A."/>
            <person name="Ushijima B."/>
            <person name="Saw J.H."/>
            <person name="Mcphail K.L."/>
            <person name="Videau P."/>
        </authorList>
    </citation>
    <scope>NUCLEOTIDE SEQUENCE [LARGE SCALE GENOMIC DNA]</scope>
    <source>
        <strain evidence="5 6">NCL716</strain>
    </source>
</reference>
<evidence type="ECO:0000259" key="4">
    <source>
        <dbReference type="Pfam" id="PF01648"/>
    </source>
</evidence>